<reference evidence="10" key="2">
    <citation type="submission" date="2023-06" db="EMBL/GenBank/DDBJ databases">
        <authorList>
            <consortium name="Lawrence Berkeley National Laboratory"/>
            <person name="Haridas S."/>
            <person name="Hensen N."/>
            <person name="Bonometti L."/>
            <person name="Westerberg I."/>
            <person name="Brannstrom I.O."/>
            <person name="Guillou S."/>
            <person name="Cros-Aarteil S."/>
            <person name="Calhoun S."/>
            <person name="Kuo A."/>
            <person name="Mondo S."/>
            <person name="Pangilinan J."/>
            <person name="Riley R."/>
            <person name="Labutti K."/>
            <person name="Andreopoulos B."/>
            <person name="Lipzen A."/>
            <person name="Chen C."/>
            <person name="Yanf M."/>
            <person name="Daum C."/>
            <person name="Ng V."/>
            <person name="Clum A."/>
            <person name="Steindorff A."/>
            <person name="Ohm R."/>
            <person name="Martin F."/>
            <person name="Silar P."/>
            <person name="Natvig D."/>
            <person name="Lalanne C."/>
            <person name="Gautier V."/>
            <person name="Ament-Velasquez S.L."/>
            <person name="Kruys A."/>
            <person name="Hutchinson M.I."/>
            <person name="Powell A.J."/>
            <person name="Barry K."/>
            <person name="Miller A.N."/>
            <person name="Grigoriev I.V."/>
            <person name="Debuchy R."/>
            <person name="Gladieux P."/>
            <person name="Thoren M.H."/>
            <person name="Johannesson H."/>
        </authorList>
    </citation>
    <scope>NUCLEOTIDE SEQUENCE</scope>
    <source>
        <strain evidence="10">CBS 560.94</strain>
    </source>
</reference>
<dbReference type="CDD" id="cd12148">
    <property type="entry name" value="fungal_TF_MHR"/>
    <property type="match status" value="1"/>
</dbReference>
<keyword evidence="6" id="KW-0804">Transcription</keyword>
<keyword evidence="7" id="KW-0539">Nucleus</keyword>
<evidence type="ECO:0000256" key="8">
    <source>
        <dbReference type="SAM" id="MobiDB-lite"/>
    </source>
</evidence>
<feature type="region of interest" description="Disordered" evidence="8">
    <location>
        <begin position="1"/>
        <end position="60"/>
    </location>
</feature>
<evidence type="ECO:0000256" key="4">
    <source>
        <dbReference type="ARBA" id="ARBA00023015"/>
    </source>
</evidence>
<feature type="compositionally biased region" description="Low complexity" evidence="8">
    <location>
        <begin position="572"/>
        <end position="606"/>
    </location>
</feature>
<dbReference type="Pfam" id="PF00172">
    <property type="entry name" value="Zn_clus"/>
    <property type="match status" value="1"/>
</dbReference>
<evidence type="ECO:0000256" key="2">
    <source>
        <dbReference type="ARBA" id="ARBA00022723"/>
    </source>
</evidence>
<feature type="region of interest" description="Disordered" evidence="8">
    <location>
        <begin position="567"/>
        <end position="608"/>
    </location>
</feature>
<dbReference type="PROSITE" id="PS00463">
    <property type="entry name" value="ZN2_CY6_FUNGAL_1"/>
    <property type="match status" value="1"/>
</dbReference>
<dbReference type="InterPro" id="IPR036864">
    <property type="entry name" value="Zn2-C6_fun-type_DNA-bd_sf"/>
</dbReference>
<dbReference type="FunFam" id="4.10.240.10:FF:000003">
    <property type="entry name" value="C6 transcription factor (Leu3)"/>
    <property type="match status" value="1"/>
</dbReference>
<evidence type="ECO:0000256" key="3">
    <source>
        <dbReference type="ARBA" id="ARBA00022833"/>
    </source>
</evidence>
<dbReference type="GO" id="GO:0001216">
    <property type="term" value="F:DNA-binding transcription activator activity"/>
    <property type="evidence" value="ECO:0007669"/>
    <property type="project" value="UniProtKB-ARBA"/>
</dbReference>
<feature type="compositionally biased region" description="Polar residues" evidence="8">
    <location>
        <begin position="8"/>
        <end position="19"/>
    </location>
</feature>
<dbReference type="Proteomes" id="UP001278500">
    <property type="component" value="Unassembled WGS sequence"/>
</dbReference>
<accession>A0AAE0JBP4</accession>
<dbReference type="Gene3D" id="4.10.240.10">
    <property type="entry name" value="Zn(2)-C6 fungal-type DNA-binding domain"/>
    <property type="match status" value="1"/>
</dbReference>
<keyword evidence="2" id="KW-0479">Metal-binding</keyword>
<dbReference type="SUPFAM" id="SSF57701">
    <property type="entry name" value="Zn2/Cys6 DNA-binding domain"/>
    <property type="match status" value="1"/>
</dbReference>
<keyword evidence="3" id="KW-0862">Zinc</keyword>
<comment type="subcellular location">
    <subcellularLocation>
        <location evidence="1">Nucleus</location>
    </subcellularLocation>
</comment>
<reference evidence="10" key="1">
    <citation type="journal article" date="2023" name="Mol. Phylogenet. Evol.">
        <title>Genome-scale phylogeny and comparative genomics of the fungal order Sordariales.</title>
        <authorList>
            <person name="Hensen N."/>
            <person name="Bonometti L."/>
            <person name="Westerberg I."/>
            <person name="Brannstrom I.O."/>
            <person name="Guillou S."/>
            <person name="Cros-Aarteil S."/>
            <person name="Calhoun S."/>
            <person name="Haridas S."/>
            <person name="Kuo A."/>
            <person name="Mondo S."/>
            <person name="Pangilinan J."/>
            <person name="Riley R."/>
            <person name="LaButti K."/>
            <person name="Andreopoulos B."/>
            <person name="Lipzen A."/>
            <person name="Chen C."/>
            <person name="Yan M."/>
            <person name="Daum C."/>
            <person name="Ng V."/>
            <person name="Clum A."/>
            <person name="Steindorff A."/>
            <person name="Ohm R.A."/>
            <person name="Martin F."/>
            <person name="Silar P."/>
            <person name="Natvig D.O."/>
            <person name="Lalanne C."/>
            <person name="Gautier V."/>
            <person name="Ament-Velasquez S.L."/>
            <person name="Kruys A."/>
            <person name="Hutchinson M.I."/>
            <person name="Powell A.J."/>
            <person name="Barry K."/>
            <person name="Miller A.N."/>
            <person name="Grigoriev I.V."/>
            <person name="Debuchy R."/>
            <person name="Gladieux P."/>
            <person name="Hiltunen Thoren M."/>
            <person name="Johannesson H."/>
        </authorList>
    </citation>
    <scope>NUCLEOTIDE SEQUENCE</scope>
    <source>
        <strain evidence="10">CBS 560.94</strain>
    </source>
</reference>
<keyword evidence="11" id="KW-1185">Reference proteome</keyword>
<dbReference type="EMBL" id="JAUEPP010000006">
    <property type="protein sequence ID" value="KAK3340736.1"/>
    <property type="molecule type" value="Genomic_DNA"/>
</dbReference>
<name>A0AAE0JBP4_9PEZI</name>
<keyword evidence="5" id="KW-0238">DNA-binding</keyword>
<evidence type="ECO:0000313" key="10">
    <source>
        <dbReference type="EMBL" id="KAK3340736.1"/>
    </source>
</evidence>
<feature type="domain" description="Zn(2)-C6 fungal-type" evidence="9">
    <location>
        <begin position="65"/>
        <end position="98"/>
    </location>
</feature>
<dbReference type="GO" id="GO:0008270">
    <property type="term" value="F:zinc ion binding"/>
    <property type="evidence" value="ECO:0007669"/>
    <property type="project" value="InterPro"/>
</dbReference>
<organism evidence="10 11">
    <name type="scientific">Neurospora tetraspora</name>
    <dbReference type="NCBI Taxonomy" id="94610"/>
    <lineage>
        <taxon>Eukaryota</taxon>
        <taxon>Fungi</taxon>
        <taxon>Dikarya</taxon>
        <taxon>Ascomycota</taxon>
        <taxon>Pezizomycotina</taxon>
        <taxon>Sordariomycetes</taxon>
        <taxon>Sordariomycetidae</taxon>
        <taxon>Sordariales</taxon>
        <taxon>Sordariaceae</taxon>
        <taxon>Neurospora</taxon>
    </lineage>
</organism>
<dbReference type="PANTHER" id="PTHR31845:SF21">
    <property type="entry name" value="REGULATORY PROTEIN LEU3"/>
    <property type="match status" value="1"/>
</dbReference>
<dbReference type="GO" id="GO:0005634">
    <property type="term" value="C:nucleus"/>
    <property type="evidence" value="ECO:0007669"/>
    <property type="project" value="UniProtKB-SubCell"/>
</dbReference>
<dbReference type="SMART" id="SM00066">
    <property type="entry name" value="GAL4"/>
    <property type="match status" value="1"/>
</dbReference>
<dbReference type="GO" id="GO:0000981">
    <property type="term" value="F:DNA-binding transcription factor activity, RNA polymerase II-specific"/>
    <property type="evidence" value="ECO:0007669"/>
    <property type="project" value="InterPro"/>
</dbReference>
<protein>
    <recommendedName>
        <fullName evidence="9">Zn(2)-C6 fungal-type domain-containing protein</fullName>
    </recommendedName>
</protein>
<evidence type="ECO:0000256" key="5">
    <source>
        <dbReference type="ARBA" id="ARBA00023125"/>
    </source>
</evidence>
<feature type="region of interest" description="Disordered" evidence="8">
    <location>
        <begin position="711"/>
        <end position="823"/>
    </location>
</feature>
<evidence type="ECO:0000313" key="11">
    <source>
        <dbReference type="Proteomes" id="UP001278500"/>
    </source>
</evidence>
<gene>
    <name evidence="10" type="ORF">B0H65DRAFT_473315</name>
</gene>
<proteinExistence type="predicted"/>
<evidence type="ECO:0000256" key="1">
    <source>
        <dbReference type="ARBA" id="ARBA00004123"/>
    </source>
</evidence>
<evidence type="ECO:0000256" key="7">
    <source>
        <dbReference type="ARBA" id="ARBA00023242"/>
    </source>
</evidence>
<dbReference type="GeneID" id="87864351"/>
<dbReference type="InterPro" id="IPR051089">
    <property type="entry name" value="prtT"/>
</dbReference>
<dbReference type="PROSITE" id="PS50048">
    <property type="entry name" value="ZN2_CY6_FUNGAL_2"/>
    <property type="match status" value="1"/>
</dbReference>
<dbReference type="InterPro" id="IPR001138">
    <property type="entry name" value="Zn2Cys6_DnaBD"/>
</dbReference>
<sequence length="852" mass="92556">MALPRNPDSATPPVTSADTVTVAGAGTVGRDVSPKPVPRDRSSLPPGPPPPSTGSTPPRIRRNTACIRCRDSKVRCNASLTPGQPCLRCTKLDLECIVDKNYKRASKKSKLEELAAELQSLKNTVAPRPSLGGLTTELPPIRPVQFSSASPPVPSLPQLTLPGTLPGPFLSGLGVPTLPPPIFTRPRPFSISSEASTPTPRANDAASVSFSLAGFRRPAQPRALGSRVFSGDDINYYFDRYFEHFHPYFPVVLQRDPDICYERGHVLFWAIIMTACRRFAKDDLVYQFLMDSLLPEIWNAISRPPLKLPIINALLLVATWPNPDIRFLTDPSMIFTGIAMNSALLTGLHTGRGAHTEFTGLLDKVDTTDEEAIYTWAGCAIISHRAAAYMGCPSPSLLFNQTIDSLLDGSSSISMPRYFILHLETARFANKLISTMSASLEQSQGVSHRLVAQMEEEYSKIQCLLYPDNSDLDNFILLSTLLEIQTYYFMPLPGYSEEMLKRNAIKAYITAEALINQARSLQSQSAFLHYSPNFVFRTLLSAICVFMTLNLAQPPYTKNHSNALNAPYMGASNNNNNSSNNTNTTNNSSSTNTNNNKTSTTTTNSSDTADPFVREALRIIRCCSVQRDDLVMRASNMVEKYWDMRHALPRYETLLDPTDPDYNSPQHSHDQQQVGMRGATTVFRHRLGSSLTFGCLRRWKQHIEKAKASVGGMGMGMGMNPPGHQGGGQGGGEGQLGGQQGGGQLGGAGQQQQSQGQGQGQHGQHGAGVYGGAYGQSQGGGGQGGQGQYPQQSMNGQDGSGEGIPDGRLGNNPDSSSLGGGLGDPFQRLEWNAFMDDFDWSFTSNYLGVGPM</sequence>
<keyword evidence="4" id="KW-0805">Transcription regulation</keyword>
<feature type="compositionally biased region" description="Gly residues" evidence="8">
    <location>
        <begin position="757"/>
        <end position="787"/>
    </location>
</feature>
<dbReference type="PANTHER" id="PTHR31845">
    <property type="entry name" value="FINGER DOMAIN PROTEIN, PUTATIVE-RELATED"/>
    <property type="match status" value="1"/>
</dbReference>
<evidence type="ECO:0000256" key="6">
    <source>
        <dbReference type="ARBA" id="ARBA00023163"/>
    </source>
</evidence>
<dbReference type="AlphaFoldDB" id="A0AAE0JBP4"/>
<dbReference type="GO" id="GO:0000976">
    <property type="term" value="F:transcription cis-regulatory region binding"/>
    <property type="evidence" value="ECO:0007669"/>
    <property type="project" value="TreeGrafter"/>
</dbReference>
<dbReference type="RefSeq" id="XP_062679678.1">
    <property type="nucleotide sequence ID" value="XM_062827197.1"/>
</dbReference>
<feature type="compositionally biased region" description="Gly residues" evidence="8">
    <location>
        <begin position="724"/>
        <end position="749"/>
    </location>
</feature>
<comment type="caution">
    <text evidence="10">The sequence shown here is derived from an EMBL/GenBank/DDBJ whole genome shotgun (WGS) entry which is preliminary data.</text>
</comment>
<evidence type="ECO:0000259" key="9">
    <source>
        <dbReference type="PROSITE" id="PS50048"/>
    </source>
</evidence>
<dbReference type="CDD" id="cd00067">
    <property type="entry name" value="GAL4"/>
    <property type="match status" value="1"/>
</dbReference>